<dbReference type="InterPro" id="IPR036812">
    <property type="entry name" value="NAD(P)_OxRdtase_dom_sf"/>
</dbReference>
<dbReference type="AlphaFoldDB" id="A0A7G6X5G1"/>
<reference evidence="3 4" key="2">
    <citation type="journal article" date="2020" name="Microbiol. Resour. Announc.">
        <title>Antarctic desert soil bacteria exhibit high novel natural product potential, evaluated through long-read genome sequencing and comparative genomics.</title>
        <authorList>
            <person name="Benaud N."/>
            <person name="Edwards R.J."/>
            <person name="Amos T.G."/>
            <person name="D'Agostino P.M."/>
            <person name="Gutierrez-Chavez C."/>
            <person name="Montgomery K."/>
            <person name="Nicetic I."/>
            <person name="Ferrari B.C."/>
        </authorList>
    </citation>
    <scope>NUCLEOTIDE SEQUENCE [LARGE SCALE GENOMIC DNA]</scope>
    <source>
        <strain evidence="3 4">SPB151</strain>
    </source>
</reference>
<proteinExistence type="predicted"/>
<dbReference type="SUPFAM" id="SSF51430">
    <property type="entry name" value="NAD(P)-linked oxidoreductase"/>
    <property type="match status" value="1"/>
</dbReference>
<feature type="domain" description="NADP-dependent oxidoreductase" evidence="2">
    <location>
        <begin position="38"/>
        <end position="309"/>
    </location>
</feature>
<organism evidence="3 4">
    <name type="scientific">Kribbella qitaiheensis</name>
    <dbReference type="NCBI Taxonomy" id="1544730"/>
    <lineage>
        <taxon>Bacteria</taxon>
        <taxon>Bacillati</taxon>
        <taxon>Actinomycetota</taxon>
        <taxon>Actinomycetes</taxon>
        <taxon>Propionibacteriales</taxon>
        <taxon>Kribbellaceae</taxon>
        <taxon>Kribbella</taxon>
    </lineage>
</organism>
<keyword evidence="4" id="KW-1185">Reference proteome</keyword>
<dbReference type="EMBL" id="CP043661">
    <property type="protein sequence ID" value="QNE21476.1"/>
    <property type="molecule type" value="Genomic_DNA"/>
</dbReference>
<dbReference type="Pfam" id="PF00248">
    <property type="entry name" value="Aldo_ket_red"/>
    <property type="match status" value="1"/>
</dbReference>
<protein>
    <submittedName>
        <fullName evidence="3">Aldo/keto reductase</fullName>
    </submittedName>
</protein>
<gene>
    <name evidence="3" type="ORF">F1D05_30610</name>
</gene>
<evidence type="ECO:0000313" key="3">
    <source>
        <dbReference type="EMBL" id="QNE21476.1"/>
    </source>
</evidence>
<dbReference type="GO" id="GO:0005737">
    <property type="term" value="C:cytoplasm"/>
    <property type="evidence" value="ECO:0007669"/>
    <property type="project" value="TreeGrafter"/>
</dbReference>
<dbReference type="Gene3D" id="3.20.20.100">
    <property type="entry name" value="NADP-dependent oxidoreductase domain"/>
    <property type="match status" value="1"/>
</dbReference>
<keyword evidence="1" id="KW-0560">Oxidoreductase</keyword>
<name>A0A7G6X5G1_9ACTN</name>
<dbReference type="InterPro" id="IPR023210">
    <property type="entry name" value="NADP_OxRdtase_dom"/>
</dbReference>
<evidence type="ECO:0000256" key="1">
    <source>
        <dbReference type="ARBA" id="ARBA00023002"/>
    </source>
</evidence>
<evidence type="ECO:0000313" key="4">
    <source>
        <dbReference type="Proteomes" id="UP000515563"/>
    </source>
</evidence>
<dbReference type="InterPro" id="IPR020471">
    <property type="entry name" value="AKR"/>
</dbReference>
<sequence length="314" mass="33576">MHMSELGKQLIPTISLESEEYKSPHAGSWRLGDLTVRRIGFGAKRLGGGEGDANAAEQVRSLLRRAVDLGVNHIDTAAFYPTFGHLGEKHDFTGLNWANDAIGQALAPYSSDLVIATKVGPTETGLAKPDQLRGLVEENLRQLRLDCLDLVYLRQTGLESVAEHFGVLASLREAGMIRNLGLSNVRSEHLSQAQEIAPVVAVQNRYGVDFGRVNDAMLTSCGEQGIAFVPFFALTGVGREAGGVNHSDQVRTIADNHGATPAQIRIAWTLAQGPHVLAIPGTGNPDHLTENVAAGTIQLTADELAILNALPSID</sequence>
<accession>A0A7G6X5G1</accession>
<dbReference type="Proteomes" id="UP000515563">
    <property type="component" value="Chromosome"/>
</dbReference>
<dbReference type="PANTHER" id="PTHR43625">
    <property type="entry name" value="AFLATOXIN B1 ALDEHYDE REDUCTASE"/>
    <property type="match status" value="1"/>
</dbReference>
<evidence type="ECO:0000259" key="2">
    <source>
        <dbReference type="Pfam" id="PF00248"/>
    </source>
</evidence>
<dbReference type="PRINTS" id="PR00069">
    <property type="entry name" value="ALDKETRDTASE"/>
</dbReference>
<reference evidence="4" key="1">
    <citation type="submission" date="2019-09" db="EMBL/GenBank/DDBJ databases">
        <title>Antimicrobial potential of Antarctic Bacteria.</title>
        <authorList>
            <person name="Benaud N."/>
            <person name="Edwards R.J."/>
            <person name="Ferrari B.C."/>
        </authorList>
    </citation>
    <scope>NUCLEOTIDE SEQUENCE [LARGE SCALE GENOMIC DNA]</scope>
    <source>
        <strain evidence="4">SPB151</strain>
    </source>
</reference>
<dbReference type="PANTHER" id="PTHR43625:SF40">
    <property type="entry name" value="ALDO-KETO REDUCTASE YAKC [NADP(+)]"/>
    <property type="match status" value="1"/>
</dbReference>
<dbReference type="KEGG" id="kqi:F1D05_30610"/>
<dbReference type="InterPro" id="IPR050791">
    <property type="entry name" value="Aldo-Keto_reductase"/>
</dbReference>
<dbReference type="CDD" id="cd19088">
    <property type="entry name" value="AKR_AKR13B1"/>
    <property type="match status" value="1"/>
</dbReference>
<dbReference type="GO" id="GO:0016491">
    <property type="term" value="F:oxidoreductase activity"/>
    <property type="evidence" value="ECO:0007669"/>
    <property type="project" value="UniProtKB-KW"/>
</dbReference>